<gene>
    <name evidence="1" type="ORF">PNOK_0367400</name>
</gene>
<dbReference type="EMBL" id="NBII01000003">
    <property type="protein sequence ID" value="PAV21047.1"/>
    <property type="molecule type" value="Genomic_DNA"/>
</dbReference>
<name>A0A286UN51_9AGAM</name>
<organism evidence="1 2">
    <name type="scientific">Pyrrhoderma noxium</name>
    <dbReference type="NCBI Taxonomy" id="2282107"/>
    <lineage>
        <taxon>Eukaryota</taxon>
        <taxon>Fungi</taxon>
        <taxon>Dikarya</taxon>
        <taxon>Basidiomycota</taxon>
        <taxon>Agaricomycotina</taxon>
        <taxon>Agaricomycetes</taxon>
        <taxon>Hymenochaetales</taxon>
        <taxon>Hymenochaetaceae</taxon>
        <taxon>Pyrrhoderma</taxon>
    </lineage>
</organism>
<dbReference type="STRING" id="2282107.A0A286UN51"/>
<reference evidence="1 2" key="1">
    <citation type="journal article" date="2017" name="Mol. Ecol.">
        <title>Comparative and population genomic landscape of Phellinus noxius: A hypervariable fungus causing root rot in trees.</title>
        <authorList>
            <person name="Chung C.L."/>
            <person name="Lee T.J."/>
            <person name="Akiba M."/>
            <person name="Lee H.H."/>
            <person name="Kuo T.H."/>
            <person name="Liu D."/>
            <person name="Ke H.M."/>
            <person name="Yokoi T."/>
            <person name="Roa M.B."/>
            <person name="Lu M.J."/>
            <person name="Chang Y.Y."/>
            <person name="Ann P.J."/>
            <person name="Tsai J.N."/>
            <person name="Chen C.Y."/>
            <person name="Tzean S.S."/>
            <person name="Ota Y."/>
            <person name="Hattori T."/>
            <person name="Sahashi N."/>
            <person name="Liou R.F."/>
            <person name="Kikuchi T."/>
            <person name="Tsai I.J."/>
        </authorList>
    </citation>
    <scope>NUCLEOTIDE SEQUENCE [LARGE SCALE GENOMIC DNA]</scope>
    <source>
        <strain evidence="1 2">FFPRI411160</strain>
    </source>
</reference>
<dbReference type="OrthoDB" id="3242181at2759"/>
<comment type="caution">
    <text evidence="1">The sequence shown here is derived from an EMBL/GenBank/DDBJ whole genome shotgun (WGS) entry which is preliminary data.</text>
</comment>
<evidence type="ECO:0008006" key="3">
    <source>
        <dbReference type="Google" id="ProtNLM"/>
    </source>
</evidence>
<evidence type="ECO:0000313" key="2">
    <source>
        <dbReference type="Proteomes" id="UP000217199"/>
    </source>
</evidence>
<sequence>MSTASLPSYHYEPRDTEQLLAQRLVHRRTQGNFVKNSKIGGVVLRLTGQRDNATLPEYGRAGVVEGMVELKSVDNIVSVDIKIEGSLRLKEIAEGGTSTSALCLNVKNLWTRNDSEPCLSSLPFALALPLTFSDGKATYPLPPSYEAHLSGVPGFTANIDYSVSATVSRRKINLFGLANTTVNTSFTYRPRSCPAVPLPTTLTTRFTHPTAIHNEDWSLHETLIKAKAPRGDDIHVKLYIPASHVFSLTNPIPFHLFLLSSPFSLASFLPFAPAVTRHASTPSDHSSGSEHAKPGVTRIQLLRQTLVDVRSITKRNTPVRGNNTDIWKTTQIGEGVFRRYGVVDQRASLGGGHDWAAWFGELRTDRSVSVGGFKASGLHVKDFIVFHMNPPDPGKSPFSDARLVVPIKLTTDPWSADDFGPDIGIAGHSDSSDPGLDEHEAPELLYDGQAYAL</sequence>
<accession>A0A286UN51</accession>
<proteinExistence type="predicted"/>
<dbReference type="AlphaFoldDB" id="A0A286UN51"/>
<protein>
    <recommendedName>
        <fullName evidence="3">Arrestin-like N-terminal domain-containing protein</fullName>
    </recommendedName>
</protein>
<keyword evidence="2" id="KW-1185">Reference proteome</keyword>
<dbReference type="InParanoid" id="A0A286UN51"/>
<evidence type="ECO:0000313" key="1">
    <source>
        <dbReference type="EMBL" id="PAV21047.1"/>
    </source>
</evidence>
<dbReference type="Proteomes" id="UP000217199">
    <property type="component" value="Unassembled WGS sequence"/>
</dbReference>